<organism evidence="2 3">
    <name type="scientific">Leucobacter chromiireducens subsp. solipictus</name>
    <dbReference type="NCBI Taxonomy" id="398235"/>
    <lineage>
        <taxon>Bacteria</taxon>
        <taxon>Bacillati</taxon>
        <taxon>Actinomycetota</taxon>
        <taxon>Actinomycetes</taxon>
        <taxon>Micrococcales</taxon>
        <taxon>Microbacteriaceae</taxon>
        <taxon>Leucobacter</taxon>
    </lineage>
</organism>
<proteinExistence type="predicted"/>
<name>A0ABS1SE34_9MICO</name>
<dbReference type="InterPro" id="IPR001119">
    <property type="entry name" value="SLH_dom"/>
</dbReference>
<feature type="domain" description="SLH" evidence="1">
    <location>
        <begin position="345"/>
        <end position="412"/>
    </location>
</feature>
<gene>
    <name evidence="2" type="ORF">D3230_05790</name>
</gene>
<dbReference type="Proteomes" id="UP001645859">
    <property type="component" value="Unassembled WGS sequence"/>
</dbReference>
<evidence type="ECO:0000313" key="2">
    <source>
        <dbReference type="EMBL" id="MBL3678808.1"/>
    </source>
</evidence>
<accession>A0ABS1SE34</accession>
<dbReference type="EMBL" id="QYAC01000002">
    <property type="protein sequence ID" value="MBL3678808.1"/>
    <property type="molecule type" value="Genomic_DNA"/>
</dbReference>
<feature type="domain" description="SLH" evidence="1">
    <location>
        <begin position="477"/>
        <end position="537"/>
    </location>
</feature>
<keyword evidence="3" id="KW-1185">Reference proteome</keyword>
<dbReference type="RefSeq" id="WP_202344045.1">
    <property type="nucleotide sequence ID" value="NZ_BAAAPI010000008.1"/>
</dbReference>
<sequence>MPFSRAAISKELVSSKKNIAGIALACALIPALTLGGSAAFAVADPELPRAPVSAELEAPGDLESGTGGEGQAETTLELPGADGLRLSEEPLEAPALEPNERAGAAPADAPAAADTYSASGTITIPAGMKLTNPPMGLVNAAYLAGANTPGARWVNATLDTATGAWSATDVPSGEYRTWLAANGHQLLPGKVTVAGSDVSGLTTELQVTGQATLGFALPTGAKDKIDSISFTNTATGKAVTATVMPNGLGLLSNPFSDLSAAGVCQAGGAGELYWCPILAPGNYLLSFGLNNGKTVYYSGKSAQPGVATGTTTKAQASTLKVAASQHLRLQPIDVRSHFAPKPKPTAPTFTDMKQGAPFYADIRWLADSGITTGVKQTNGSYKFLPKDSVTREAMIAFLYRANGVKNYTPKGASPFVDVKKGDQFYTQIMWAYENKVTTGINLGNGKRKFDPKATITREAMAAFMYRQYAKSIPVGSAPQNFTDIPANHKFAKEIKWMASNKITTGVKQSNGTVKFVPKGATSREATAAFLHRAELKK</sequence>
<comment type="caution">
    <text evidence="2">The sequence shown here is derived from an EMBL/GenBank/DDBJ whole genome shotgun (WGS) entry which is preliminary data.</text>
</comment>
<protein>
    <recommendedName>
        <fullName evidence="1">SLH domain-containing protein</fullName>
    </recommendedName>
</protein>
<feature type="domain" description="SLH" evidence="1">
    <location>
        <begin position="414"/>
        <end position="476"/>
    </location>
</feature>
<reference evidence="2 3" key="1">
    <citation type="submission" date="2018-09" db="EMBL/GenBank/DDBJ databases">
        <title>Comparative genomics of Leucobacter spp.</title>
        <authorList>
            <person name="Reis A.C."/>
            <person name="Kolvenbach B.A."/>
            <person name="Corvini P.F.X."/>
            <person name="Nunes O.C."/>
        </authorList>
    </citation>
    <scope>NUCLEOTIDE SEQUENCE [LARGE SCALE GENOMIC DNA]</scope>
    <source>
        <strain evidence="2 3">TAN 31504</strain>
    </source>
</reference>
<evidence type="ECO:0000259" key="1">
    <source>
        <dbReference type="PROSITE" id="PS51272"/>
    </source>
</evidence>
<dbReference type="PROSITE" id="PS51272">
    <property type="entry name" value="SLH"/>
    <property type="match status" value="3"/>
</dbReference>
<evidence type="ECO:0000313" key="3">
    <source>
        <dbReference type="Proteomes" id="UP001645859"/>
    </source>
</evidence>
<dbReference type="Pfam" id="PF00395">
    <property type="entry name" value="SLH"/>
    <property type="match status" value="3"/>
</dbReference>